<sequence>MNPRRFLKKTKLLSFFPTKDGNGLVSSSPALRLAHPVLLSVKVFGPVLTS</sequence>
<protein>
    <submittedName>
        <fullName evidence="1">Tail tubular protein B</fullName>
    </submittedName>
</protein>
<accession>A0A0F7L8N5</accession>
<reference evidence="1" key="1">
    <citation type="journal article" date="2015" name="Front. Microbiol.">
        <title>Combining genomic sequencing methods to explore viral diversity and reveal potential virus-host interactions.</title>
        <authorList>
            <person name="Chow C.E."/>
            <person name="Winget D.M."/>
            <person name="White R.A.III."/>
            <person name="Hallam S.J."/>
            <person name="Suttle C.A."/>
        </authorList>
    </citation>
    <scope>NUCLEOTIDE SEQUENCE</scope>
    <source>
        <strain evidence="1">Oxic1_4</strain>
    </source>
</reference>
<reference evidence="1" key="2">
    <citation type="submission" date="2015-03" db="EMBL/GenBank/DDBJ databases">
        <authorList>
            <person name="Chow C.-E.T."/>
            <person name="Winget D.M."/>
            <person name="White R.A.III."/>
            <person name="Hallam S.J."/>
            <person name="Suttle C.A."/>
        </authorList>
    </citation>
    <scope>NUCLEOTIDE SEQUENCE</scope>
    <source>
        <strain evidence="1">Oxic1_4</strain>
    </source>
</reference>
<organism evidence="1">
    <name type="scientific">uncultured marine virus</name>
    <dbReference type="NCBI Taxonomy" id="186617"/>
    <lineage>
        <taxon>Viruses</taxon>
        <taxon>environmental samples</taxon>
    </lineage>
</organism>
<proteinExistence type="predicted"/>
<name>A0A0F7L8N5_9VIRU</name>
<dbReference type="EMBL" id="KR029599">
    <property type="protein sequence ID" value="AKH47918.1"/>
    <property type="molecule type" value="Genomic_DNA"/>
</dbReference>
<evidence type="ECO:0000313" key="1">
    <source>
        <dbReference type="EMBL" id="AKH47918.1"/>
    </source>
</evidence>